<keyword evidence="2" id="KW-0328">Glycosyltransferase</keyword>
<dbReference type="Pfam" id="PF00535">
    <property type="entry name" value="Glycos_transf_2"/>
    <property type="match status" value="1"/>
</dbReference>
<dbReference type="Proteomes" id="UP001203338">
    <property type="component" value="Unassembled WGS sequence"/>
</dbReference>
<evidence type="ECO:0000259" key="1">
    <source>
        <dbReference type="Pfam" id="PF00535"/>
    </source>
</evidence>
<dbReference type="InterPro" id="IPR029044">
    <property type="entry name" value="Nucleotide-diphossugar_trans"/>
</dbReference>
<evidence type="ECO:0000313" key="3">
    <source>
        <dbReference type="Proteomes" id="UP001203338"/>
    </source>
</evidence>
<organism evidence="2 3">
    <name type="scientific">Parendozoicomonas callyspongiae</name>
    <dbReference type="NCBI Taxonomy" id="2942213"/>
    <lineage>
        <taxon>Bacteria</taxon>
        <taxon>Pseudomonadati</taxon>
        <taxon>Pseudomonadota</taxon>
        <taxon>Gammaproteobacteria</taxon>
        <taxon>Oceanospirillales</taxon>
        <taxon>Endozoicomonadaceae</taxon>
        <taxon>Parendozoicomonas</taxon>
    </lineage>
</organism>
<dbReference type="RefSeq" id="WP_249701897.1">
    <property type="nucleotide sequence ID" value="NZ_JAMFLX010000057.1"/>
</dbReference>
<sequence length="289" mass="32533">MIDKDKSPLVSVVITCYNHVNYIADAVNSVLSQTYKNLELIVVDDGSTDGSSEVLDQLSQQAGFTVIHQKNAGVSAAMNKGLSLCSGEYIATLDSDDMFLADKLQKQVTYLENHKDVAICGGGMLIVDEDGTISAPKRFPPERMLDFEDVFCEKQDIIPSSSALVRREVFDKVGGYSSDVRIQDLYFWLKVTAAGYQISALHDVLIYYRKHESNSSKNYEAVYRDTLVIYSLFEDSPFFQGVVDRFRKSMFVKFSSVNKKMALEVLNKIPCAKWDLKIFKGLGRLLFKF</sequence>
<gene>
    <name evidence="2" type="ORF">M3P05_20005</name>
</gene>
<dbReference type="PANTHER" id="PTHR22916">
    <property type="entry name" value="GLYCOSYLTRANSFERASE"/>
    <property type="match status" value="1"/>
</dbReference>
<dbReference type="EMBL" id="JAMFLX010000057">
    <property type="protein sequence ID" value="MCL6272209.1"/>
    <property type="molecule type" value="Genomic_DNA"/>
</dbReference>
<name>A0ABT0PLE8_9GAMM</name>
<reference evidence="2 3" key="1">
    <citation type="submission" date="2022-05" db="EMBL/GenBank/DDBJ databases">
        <authorList>
            <person name="Park J.-S."/>
        </authorList>
    </citation>
    <scope>NUCLEOTIDE SEQUENCE [LARGE SCALE GENOMIC DNA]</scope>
    <source>
        <strain evidence="2 3">2012CJ34-2</strain>
    </source>
</reference>
<keyword evidence="2" id="KW-0808">Transferase</keyword>
<dbReference type="GO" id="GO:0016757">
    <property type="term" value="F:glycosyltransferase activity"/>
    <property type="evidence" value="ECO:0007669"/>
    <property type="project" value="UniProtKB-KW"/>
</dbReference>
<feature type="domain" description="Glycosyltransferase 2-like" evidence="1">
    <location>
        <begin position="11"/>
        <end position="173"/>
    </location>
</feature>
<dbReference type="PANTHER" id="PTHR22916:SF3">
    <property type="entry name" value="UDP-GLCNAC:BETAGAL BETA-1,3-N-ACETYLGLUCOSAMINYLTRANSFERASE-LIKE PROTEIN 1"/>
    <property type="match status" value="1"/>
</dbReference>
<proteinExistence type="predicted"/>
<dbReference type="EC" id="2.4.-.-" evidence="2"/>
<protein>
    <submittedName>
        <fullName evidence="2">Glycosyltransferase</fullName>
        <ecNumber evidence="2">2.4.-.-</ecNumber>
    </submittedName>
</protein>
<accession>A0ABT0PLE8</accession>
<evidence type="ECO:0000313" key="2">
    <source>
        <dbReference type="EMBL" id="MCL6272209.1"/>
    </source>
</evidence>
<comment type="caution">
    <text evidence="2">The sequence shown here is derived from an EMBL/GenBank/DDBJ whole genome shotgun (WGS) entry which is preliminary data.</text>
</comment>
<dbReference type="InterPro" id="IPR001173">
    <property type="entry name" value="Glyco_trans_2-like"/>
</dbReference>
<dbReference type="Gene3D" id="3.90.550.10">
    <property type="entry name" value="Spore Coat Polysaccharide Biosynthesis Protein SpsA, Chain A"/>
    <property type="match status" value="1"/>
</dbReference>
<dbReference type="SUPFAM" id="SSF53448">
    <property type="entry name" value="Nucleotide-diphospho-sugar transferases"/>
    <property type="match status" value="1"/>
</dbReference>
<keyword evidence="3" id="KW-1185">Reference proteome</keyword>